<dbReference type="KEGG" id="aaeo:BJI67_00335"/>
<dbReference type="InterPro" id="IPR013762">
    <property type="entry name" value="Integrase-like_cat_sf"/>
</dbReference>
<dbReference type="Pfam" id="PF00589">
    <property type="entry name" value="Phage_integrase"/>
    <property type="match status" value="1"/>
</dbReference>
<name>A0A1D8K427_9GAMM</name>
<dbReference type="GO" id="GO:0006310">
    <property type="term" value="P:DNA recombination"/>
    <property type="evidence" value="ECO:0007669"/>
    <property type="project" value="UniProtKB-KW"/>
</dbReference>
<dbReference type="GO" id="GO:0003677">
    <property type="term" value="F:DNA binding"/>
    <property type="evidence" value="ECO:0007669"/>
    <property type="project" value="InterPro"/>
</dbReference>
<dbReference type="EMBL" id="CP017448">
    <property type="protein sequence ID" value="AOV15711.1"/>
    <property type="molecule type" value="Genomic_DNA"/>
</dbReference>
<evidence type="ECO:0000313" key="4">
    <source>
        <dbReference type="Proteomes" id="UP000095342"/>
    </source>
</evidence>
<dbReference type="InterPro" id="IPR002104">
    <property type="entry name" value="Integrase_catalytic"/>
</dbReference>
<proteinExistence type="predicted"/>
<dbReference type="SUPFAM" id="SSF56349">
    <property type="entry name" value="DNA breaking-rejoining enzymes"/>
    <property type="match status" value="1"/>
</dbReference>
<gene>
    <name evidence="3" type="ORF">BJI67_00335</name>
</gene>
<feature type="domain" description="Tyr recombinase" evidence="2">
    <location>
        <begin position="1"/>
        <end position="89"/>
    </location>
</feature>
<sequence length="89" mass="10545">MSYLQWDQVDMARQVAWIHADEAKAGKAIGVPLNEVAMDVLRRRWGGHRKYVFAYKRRQVEQCSTHAFKHALMQAGIRPDFRWHDLRHT</sequence>
<accession>A0A1D8K427</accession>
<dbReference type="AlphaFoldDB" id="A0A1D8K427"/>
<keyword evidence="4" id="KW-1185">Reference proteome</keyword>
<organism evidence="3 4">
    <name type="scientific">Acidihalobacter aeolianus</name>
    <dbReference type="NCBI Taxonomy" id="2792603"/>
    <lineage>
        <taxon>Bacteria</taxon>
        <taxon>Pseudomonadati</taxon>
        <taxon>Pseudomonadota</taxon>
        <taxon>Gammaproteobacteria</taxon>
        <taxon>Chromatiales</taxon>
        <taxon>Ectothiorhodospiraceae</taxon>
        <taxon>Acidihalobacter</taxon>
    </lineage>
</organism>
<dbReference type="PROSITE" id="PS51898">
    <property type="entry name" value="TYR_RECOMBINASE"/>
    <property type="match status" value="1"/>
</dbReference>
<dbReference type="GO" id="GO:0015074">
    <property type="term" value="P:DNA integration"/>
    <property type="evidence" value="ECO:0007669"/>
    <property type="project" value="InterPro"/>
</dbReference>
<reference evidence="3 4" key="1">
    <citation type="submission" date="2016-09" db="EMBL/GenBank/DDBJ databases">
        <title>Acidihalobacter prosperus V6 (DSM14174).</title>
        <authorList>
            <person name="Khaleque H.N."/>
            <person name="Ramsay J.P."/>
            <person name="Murphy R.J.T."/>
            <person name="Kaksonen A.H."/>
            <person name="Boxall N.J."/>
            <person name="Watkin E.L.J."/>
        </authorList>
    </citation>
    <scope>NUCLEOTIDE SEQUENCE [LARGE SCALE GENOMIC DNA]</scope>
    <source>
        <strain evidence="3 4">V6</strain>
    </source>
</reference>
<protein>
    <recommendedName>
        <fullName evidence="2">Tyr recombinase domain-containing protein</fullName>
    </recommendedName>
</protein>
<keyword evidence="1" id="KW-0233">DNA recombination</keyword>
<evidence type="ECO:0000313" key="3">
    <source>
        <dbReference type="EMBL" id="AOV15711.1"/>
    </source>
</evidence>
<dbReference type="Gene3D" id="1.10.443.10">
    <property type="entry name" value="Intergrase catalytic core"/>
    <property type="match status" value="1"/>
</dbReference>
<dbReference type="InterPro" id="IPR011010">
    <property type="entry name" value="DNA_brk_join_enz"/>
</dbReference>
<evidence type="ECO:0000259" key="2">
    <source>
        <dbReference type="PROSITE" id="PS51898"/>
    </source>
</evidence>
<dbReference type="Proteomes" id="UP000095342">
    <property type="component" value="Chromosome"/>
</dbReference>
<evidence type="ECO:0000256" key="1">
    <source>
        <dbReference type="ARBA" id="ARBA00023172"/>
    </source>
</evidence>